<dbReference type="RefSeq" id="WP_275649699.1">
    <property type="nucleotide sequence ID" value="NZ_JARFVA010000003.1"/>
</dbReference>
<evidence type="ECO:0000256" key="1">
    <source>
        <dbReference type="SAM" id="Phobius"/>
    </source>
</evidence>
<comment type="caution">
    <text evidence="3">The sequence shown here is derived from an EMBL/GenBank/DDBJ whole genome shotgun (WGS) entry which is preliminary data.</text>
</comment>
<feature type="transmembrane region" description="Helical" evidence="1">
    <location>
        <begin position="126"/>
        <end position="146"/>
    </location>
</feature>
<keyword evidence="1" id="KW-0472">Membrane</keyword>
<feature type="transmembrane region" description="Helical" evidence="1">
    <location>
        <begin position="82"/>
        <end position="105"/>
    </location>
</feature>
<dbReference type="Pfam" id="PF01757">
    <property type="entry name" value="Acyl_transf_3"/>
    <property type="match status" value="1"/>
</dbReference>
<evidence type="ECO:0000313" key="3">
    <source>
        <dbReference type="EMBL" id="MDF0707740.1"/>
    </source>
</evidence>
<keyword evidence="4" id="KW-1185">Reference proteome</keyword>
<proteinExistence type="predicted"/>
<feature type="transmembrane region" description="Helical" evidence="1">
    <location>
        <begin position="255"/>
        <end position="274"/>
    </location>
</feature>
<feature type="transmembrane region" description="Helical" evidence="1">
    <location>
        <begin position="179"/>
        <end position="202"/>
    </location>
</feature>
<reference evidence="3 4" key="1">
    <citation type="submission" date="2023-03" db="EMBL/GenBank/DDBJ databases">
        <title>Muricauda XX sp. nov. and Muricauda XXX sp. nov., two novel species isolated from Okinawa Trough.</title>
        <authorList>
            <person name="Cao W."/>
            <person name="Deng X."/>
        </authorList>
    </citation>
    <scope>NUCLEOTIDE SEQUENCE [LARGE SCALE GENOMIC DNA]</scope>
    <source>
        <strain evidence="3 4">81s02</strain>
    </source>
</reference>
<keyword evidence="1" id="KW-1133">Transmembrane helix</keyword>
<feature type="transmembrane region" description="Helical" evidence="1">
    <location>
        <begin position="328"/>
        <end position="348"/>
    </location>
</feature>
<evidence type="ECO:0000313" key="4">
    <source>
        <dbReference type="Proteomes" id="UP001217083"/>
    </source>
</evidence>
<protein>
    <submittedName>
        <fullName evidence="3">Heparan-alpha-glucosaminide N-acetyltransferase domain-containing protein</fullName>
    </submittedName>
</protein>
<organism evidence="3 4">
    <name type="scientific">Flagellimonas okinawensis</name>
    <dbReference type="NCBI Taxonomy" id="3031324"/>
    <lineage>
        <taxon>Bacteria</taxon>
        <taxon>Pseudomonadati</taxon>
        <taxon>Bacteroidota</taxon>
        <taxon>Flavobacteriia</taxon>
        <taxon>Flavobacteriales</taxon>
        <taxon>Flavobacteriaceae</taxon>
        <taxon>Flagellimonas</taxon>
    </lineage>
</organism>
<evidence type="ECO:0000259" key="2">
    <source>
        <dbReference type="Pfam" id="PF01757"/>
    </source>
</evidence>
<feature type="transmembrane region" description="Helical" evidence="1">
    <location>
        <begin position="360"/>
        <end position="379"/>
    </location>
</feature>
<dbReference type="Proteomes" id="UP001217083">
    <property type="component" value="Unassembled WGS sequence"/>
</dbReference>
<accession>A0ABT5XPC6</accession>
<feature type="domain" description="Acyltransferase 3" evidence="2">
    <location>
        <begin position="43"/>
        <end position="377"/>
    </location>
</feature>
<feature type="transmembrane region" description="Helical" evidence="1">
    <location>
        <begin position="294"/>
        <end position="316"/>
    </location>
</feature>
<feature type="transmembrane region" description="Helical" evidence="1">
    <location>
        <begin position="152"/>
        <end position="172"/>
    </location>
</feature>
<dbReference type="EMBL" id="JARFVA010000003">
    <property type="protein sequence ID" value="MDF0707740.1"/>
    <property type="molecule type" value="Genomic_DNA"/>
</dbReference>
<gene>
    <name evidence="3" type="ORF">PY091_10970</name>
</gene>
<sequence>MVRFIPYIRINSAPFHSILAEPLEQNNTEPGKFTEKSDPERLYFIDALRAWAILMMLQGHFVSALLMESYREDGGATYFVWAYLRGVTAPVFFTVSGFIFTYLLFKHYEKGWANPRIKKGFKRGGLLILIGYVLQIKFGLLLKGSINTSFDIVHVLQCLGLSMILIIVLYLTTHKFSKYVFQIFLGSITILLFLSNGTLGQWEYSFLPDWFSNYITRENGSVFTMVPWFGFATAGGCISGFFQSNLTKKGFYPKAFLIILSIGILLIFQSYESIRDLVSLTEIRFFHSALDDSYLFARLGVVLVVFALFIFLRNILNHKIINDIGQNTLAIYILHAIVLYGSITGYGLSRYYHHSLSLSHVVLGAVLFLIVICSVVLMADRKVKRLFS</sequence>
<name>A0ABT5XPC6_9FLAO</name>
<keyword evidence="1" id="KW-0812">Transmembrane</keyword>
<dbReference type="InterPro" id="IPR002656">
    <property type="entry name" value="Acyl_transf_3_dom"/>
</dbReference>
<feature type="transmembrane region" description="Helical" evidence="1">
    <location>
        <begin position="42"/>
        <end position="62"/>
    </location>
</feature>
<feature type="transmembrane region" description="Helical" evidence="1">
    <location>
        <begin position="222"/>
        <end position="243"/>
    </location>
</feature>